<evidence type="ECO:0000256" key="2">
    <source>
        <dbReference type="ARBA" id="ARBA00022898"/>
    </source>
</evidence>
<dbReference type="GO" id="GO:0003824">
    <property type="term" value="F:catalytic activity"/>
    <property type="evidence" value="ECO:0007669"/>
    <property type="project" value="UniProtKB-ARBA"/>
</dbReference>
<evidence type="ECO:0000313" key="5">
    <source>
        <dbReference type="Proteomes" id="UP000199800"/>
    </source>
</evidence>
<dbReference type="Gene3D" id="3.90.1150.10">
    <property type="entry name" value="Aspartate Aminotransferase, domain 1"/>
    <property type="match status" value="1"/>
</dbReference>
<dbReference type="RefSeq" id="WP_092477385.1">
    <property type="nucleotide sequence ID" value="NZ_FOHN01000007.1"/>
</dbReference>
<dbReference type="Pfam" id="PF00155">
    <property type="entry name" value="Aminotran_1_2"/>
    <property type="match status" value="1"/>
</dbReference>
<keyword evidence="2" id="KW-0663">Pyridoxal phosphate</keyword>
<feature type="domain" description="Aminotransferase class I/classII large" evidence="3">
    <location>
        <begin position="17"/>
        <end position="337"/>
    </location>
</feature>
<name>A0A1I0B9T5_9FIRM</name>
<gene>
    <name evidence="4" type="ORF">SAMN04487772_10734</name>
</gene>
<dbReference type="Gene3D" id="3.40.640.10">
    <property type="entry name" value="Type I PLP-dependent aspartate aminotransferase-like (Major domain)"/>
    <property type="match status" value="1"/>
</dbReference>
<dbReference type="PANTHER" id="PTHR42885:SF1">
    <property type="entry name" value="THREONINE-PHOSPHATE DECARBOXYLASE"/>
    <property type="match status" value="1"/>
</dbReference>
<dbReference type="SUPFAM" id="SSF53383">
    <property type="entry name" value="PLP-dependent transferases"/>
    <property type="match status" value="1"/>
</dbReference>
<dbReference type="EMBL" id="FOHN01000007">
    <property type="protein sequence ID" value="SET03536.1"/>
    <property type="molecule type" value="Genomic_DNA"/>
</dbReference>
<evidence type="ECO:0000313" key="4">
    <source>
        <dbReference type="EMBL" id="SET03536.1"/>
    </source>
</evidence>
<dbReference type="STRING" id="29364.SAMN04487772_10734"/>
<reference evidence="4 5" key="1">
    <citation type="submission" date="2016-10" db="EMBL/GenBank/DDBJ databases">
        <authorList>
            <person name="de Groot N.N."/>
        </authorList>
    </citation>
    <scope>NUCLEOTIDE SEQUENCE [LARGE SCALE GENOMIC DNA]</scope>
    <source>
        <strain evidence="4 5">DSM 1801</strain>
    </source>
</reference>
<dbReference type="OrthoDB" id="9813612at2"/>
<protein>
    <submittedName>
        <fullName evidence="4">L-threonine O-3-phosphate decarboxylase</fullName>
    </submittedName>
</protein>
<dbReference type="InterPro" id="IPR015421">
    <property type="entry name" value="PyrdxlP-dep_Trfase_major"/>
</dbReference>
<proteinExistence type="predicted"/>
<accession>A0A1I0B9T5</accession>
<dbReference type="InterPro" id="IPR004839">
    <property type="entry name" value="Aminotransferase_I/II_large"/>
</dbReference>
<dbReference type="InterPro" id="IPR015422">
    <property type="entry name" value="PyrdxlP-dep_Trfase_small"/>
</dbReference>
<dbReference type="GO" id="GO:0030170">
    <property type="term" value="F:pyridoxal phosphate binding"/>
    <property type="evidence" value="ECO:0007669"/>
    <property type="project" value="InterPro"/>
</dbReference>
<dbReference type="AlphaFoldDB" id="A0A1I0B9T5"/>
<dbReference type="CDD" id="cd00609">
    <property type="entry name" value="AAT_like"/>
    <property type="match status" value="1"/>
</dbReference>
<dbReference type="InterPro" id="IPR015424">
    <property type="entry name" value="PyrdxlP-dep_Trfase"/>
</dbReference>
<evidence type="ECO:0000259" key="3">
    <source>
        <dbReference type="Pfam" id="PF00155"/>
    </source>
</evidence>
<sequence>MKRFEHGGRIYDKKISLDFSSNVNPYGMPQGVKDAIIHGINQYHLYPDDDVAKLKKALAAAEGIQEEMLIFGNGASDLIYRLCQSIRPEKSIVLAPTFSEYEKALRSSGSEVEYLELKKENQFAFSYDLMGKLTEEYDMFFLCNPNNPVGNIIEPETLEAIIETCFKNQIFLVLDECFLDFLKEEAVYSGKQFLQKQQYGEGIFLLKAFTKLYGMAGMRLGYGICRNWKVLEQMEWAGPAWNVSAPAQVAGLAALKETVYVKKTRETIEIERKYLEGQLRKLGFTVYPSKVNYLLFQAPAGLETYCLEKEILIRSCENYIGLTSQHYRIAVRLREENNVLIKCFQEFCKEG</sequence>
<dbReference type="PANTHER" id="PTHR42885">
    <property type="entry name" value="HISTIDINOL-PHOSPHATE AMINOTRANSFERASE-RELATED"/>
    <property type="match status" value="1"/>
</dbReference>
<organism evidence="4 5">
    <name type="scientific">[Clostridium] polysaccharolyticum</name>
    <dbReference type="NCBI Taxonomy" id="29364"/>
    <lineage>
        <taxon>Bacteria</taxon>
        <taxon>Bacillati</taxon>
        <taxon>Bacillota</taxon>
        <taxon>Clostridia</taxon>
        <taxon>Lachnospirales</taxon>
        <taxon>Lachnospiraceae</taxon>
    </lineage>
</organism>
<evidence type="ECO:0000256" key="1">
    <source>
        <dbReference type="ARBA" id="ARBA00001933"/>
    </source>
</evidence>
<dbReference type="Proteomes" id="UP000199800">
    <property type="component" value="Unassembled WGS sequence"/>
</dbReference>
<keyword evidence="5" id="KW-1185">Reference proteome</keyword>
<comment type="cofactor">
    <cofactor evidence="1">
        <name>pyridoxal 5'-phosphate</name>
        <dbReference type="ChEBI" id="CHEBI:597326"/>
    </cofactor>
</comment>